<name>A0A6I6JHJ7_9BACT</name>
<evidence type="ECO:0000313" key="1">
    <source>
        <dbReference type="EMBL" id="QGY40649.1"/>
    </source>
</evidence>
<dbReference type="GO" id="GO:0016788">
    <property type="term" value="F:hydrolase activity, acting on ester bonds"/>
    <property type="evidence" value="ECO:0007669"/>
    <property type="project" value="UniProtKB-ARBA"/>
</dbReference>
<protein>
    <recommendedName>
        <fullName evidence="3">SGNH/GDSL hydrolase family protein</fullName>
    </recommendedName>
</protein>
<reference evidence="1 2" key="1">
    <citation type="submission" date="2019-11" db="EMBL/GenBank/DDBJ databases">
        <authorList>
            <person name="Zheng R.K."/>
            <person name="Sun C.M."/>
        </authorList>
    </citation>
    <scope>NUCLEOTIDE SEQUENCE [LARGE SCALE GENOMIC DNA]</scope>
    <source>
        <strain evidence="1 2">SRB007</strain>
    </source>
</reference>
<evidence type="ECO:0000313" key="2">
    <source>
        <dbReference type="Proteomes" id="UP000428328"/>
    </source>
</evidence>
<dbReference type="SUPFAM" id="SSF52266">
    <property type="entry name" value="SGNH hydrolase"/>
    <property type="match status" value="1"/>
</dbReference>
<dbReference type="Gene3D" id="3.40.50.1110">
    <property type="entry name" value="SGNH hydrolase"/>
    <property type="match status" value="1"/>
</dbReference>
<dbReference type="RefSeq" id="WP_158948154.1">
    <property type="nucleotide sequence ID" value="NZ_CP046400.1"/>
</dbReference>
<dbReference type="AlphaFoldDB" id="A0A6I6JHJ7"/>
<proteinExistence type="predicted"/>
<gene>
    <name evidence="1" type="ORF">GM415_11115</name>
</gene>
<keyword evidence="2" id="KW-1185">Reference proteome</keyword>
<dbReference type="Proteomes" id="UP000428328">
    <property type="component" value="Chromosome"/>
</dbReference>
<organism evidence="1 2">
    <name type="scientific">Pseudodesulfovibrio cashew</name>
    <dbReference type="NCBI Taxonomy" id="2678688"/>
    <lineage>
        <taxon>Bacteria</taxon>
        <taxon>Pseudomonadati</taxon>
        <taxon>Thermodesulfobacteriota</taxon>
        <taxon>Desulfovibrionia</taxon>
        <taxon>Desulfovibrionales</taxon>
        <taxon>Desulfovibrionaceae</taxon>
    </lineage>
</organism>
<dbReference type="InterPro" id="IPR036514">
    <property type="entry name" value="SGNH_hydro_sf"/>
</dbReference>
<sequence>MSMNITSQRPAPTRAERFPLPVTLAVFLLPLAVAGVAGWFFGLAWGIAVLAVTLWSDMLLRLAGTNFRGLRKKDKVMAPLVEKTFSCHETDPELGWTLKPATHCINAFAIPRKKLRLEYAVTTDDKGRRVTGTGSENAPTAENGISFYGCSNTFGWGLDDEATYPWLVAKARPGCSVRNYGVSGYSLYQILLTMEKTIEQDHPAVAVLGFSPGLEARSVSDHHYLRIVGEQGGTPPSCLSVAKKNGKRILKRFGTEAYKRLPLSGRSPLVKLAERLLNRLRYGGRGKNDARRKTTEHLLLSMENLCRKHGTVFHVQYLVANTGYRDFLHQTGMNWAPGPVDLDQCDERGGYLYRLAPFDGHPNAEANAAYAKTLGPVLTELLSSGKYRPAPGQMGTTERDEATESAIYPVF</sequence>
<accession>A0A6I6JHJ7</accession>
<evidence type="ECO:0008006" key="3">
    <source>
        <dbReference type="Google" id="ProtNLM"/>
    </source>
</evidence>
<dbReference type="KEGG" id="psel:GM415_11115"/>
<dbReference type="EMBL" id="CP046400">
    <property type="protein sequence ID" value="QGY40649.1"/>
    <property type="molecule type" value="Genomic_DNA"/>
</dbReference>